<keyword evidence="9 10" id="KW-0998">Cell outer membrane</keyword>
<evidence type="ECO:0000256" key="1">
    <source>
        <dbReference type="ARBA" id="ARBA00004571"/>
    </source>
</evidence>
<dbReference type="InterPro" id="IPR010917">
    <property type="entry name" value="TonB_rcpt_CS"/>
</dbReference>
<evidence type="ECO:0000256" key="4">
    <source>
        <dbReference type="ARBA" id="ARBA00022692"/>
    </source>
</evidence>
<proteinExistence type="inferred from homology"/>
<evidence type="ECO:0000256" key="11">
    <source>
        <dbReference type="RuleBase" id="RU003357"/>
    </source>
</evidence>
<dbReference type="GO" id="GO:0044718">
    <property type="term" value="P:siderophore transmembrane transport"/>
    <property type="evidence" value="ECO:0007669"/>
    <property type="project" value="TreeGrafter"/>
</dbReference>
<dbReference type="InterPro" id="IPR036942">
    <property type="entry name" value="Beta-barrel_TonB_sf"/>
</dbReference>
<feature type="domain" description="TonB-dependent receptor plug" evidence="13">
    <location>
        <begin position="35"/>
        <end position="139"/>
    </location>
</feature>
<evidence type="ECO:0000259" key="13">
    <source>
        <dbReference type="Pfam" id="PF07715"/>
    </source>
</evidence>
<dbReference type="Proteomes" id="UP000016627">
    <property type="component" value="Unassembled WGS sequence"/>
</dbReference>
<dbReference type="PANTHER" id="PTHR30069:SF29">
    <property type="entry name" value="HEMOGLOBIN AND HEMOGLOBIN-HAPTOGLOBIN-BINDING PROTEIN 1-RELATED"/>
    <property type="match status" value="1"/>
</dbReference>
<dbReference type="EMBL" id="ANNI01000004">
    <property type="protein sequence ID" value="ERJ25931.1"/>
    <property type="molecule type" value="Genomic_DNA"/>
</dbReference>
<dbReference type="InterPro" id="IPR012910">
    <property type="entry name" value="Plug_dom"/>
</dbReference>
<evidence type="ECO:0000256" key="9">
    <source>
        <dbReference type="ARBA" id="ARBA00023237"/>
    </source>
</evidence>
<evidence type="ECO:0000256" key="2">
    <source>
        <dbReference type="ARBA" id="ARBA00022448"/>
    </source>
</evidence>
<dbReference type="PATRIC" id="fig|1242969.3.peg.1016"/>
<comment type="similarity">
    <text evidence="10 11">Belongs to the TonB-dependent receptor family.</text>
</comment>
<comment type="subcellular location">
    <subcellularLocation>
        <location evidence="1 10">Cell outer membrane</location>
        <topology evidence="1 10">Multi-pass membrane protein</topology>
    </subcellularLocation>
</comment>
<dbReference type="SUPFAM" id="SSF56935">
    <property type="entry name" value="Porins"/>
    <property type="match status" value="1"/>
</dbReference>
<reference evidence="14 15" key="1">
    <citation type="journal article" date="2013" name="BMC Genomics">
        <title>Comparative genomics of Campylobacter concisus isolates reveals genetic diversity and provides insights into disease association.</title>
        <authorList>
            <person name="Deshpande N.P."/>
            <person name="Kaakoush N.O."/>
            <person name="Wilkins M.R."/>
            <person name="Mitchell H.M."/>
        </authorList>
    </citation>
    <scope>NUCLEOTIDE SEQUENCE [LARGE SCALE GENOMIC DNA]</scope>
    <source>
        <strain evidence="14 15">ATCC 51562</strain>
    </source>
</reference>
<dbReference type="GO" id="GO:0015344">
    <property type="term" value="F:siderophore uptake transmembrane transporter activity"/>
    <property type="evidence" value="ECO:0007669"/>
    <property type="project" value="TreeGrafter"/>
</dbReference>
<evidence type="ECO:0000256" key="10">
    <source>
        <dbReference type="PROSITE-ProRule" id="PRU01360"/>
    </source>
</evidence>
<evidence type="ECO:0000256" key="3">
    <source>
        <dbReference type="ARBA" id="ARBA00022452"/>
    </source>
</evidence>
<dbReference type="Pfam" id="PF07715">
    <property type="entry name" value="Plug"/>
    <property type="match status" value="1"/>
</dbReference>
<dbReference type="InterPro" id="IPR037066">
    <property type="entry name" value="Plug_dom_sf"/>
</dbReference>
<dbReference type="eggNOG" id="COG4771">
    <property type="taxonomic scope" value="Bacteria"/>
</dbReference>
<dbReference type="PROSITE" id="PS01156">
    <property type="entry name" value="TONB_DEPENDENT_REC_2"/>
    <property type="match status" value="1"/>
</dbReference>
<dbReference type="PANTHER" id="PTHR30069">
    <property type="entry name" value="TONB-DEPENDENT OUTER MEMBRANE RECEPTOR"/>
    <property type="match status" value="1"/>
</dbReference>
<gene>
    <name evidence="14" type="ORF">ATCC51562_1666</name>
</gene>
<dbReference type="AlphaFoldDB" id="U2EPG0"/>
<dbReference type="InterPro" id="IPR000531">
    <property type="entry name" value="Beta-barrel_TonB"/>
</dbReference>
<keyword evidence="3 10" id="KW-1134">Transmembrane beta strand</keyword>
<evidence type="ECO:0000256" key="7">
    <source>
        <dbReference type="ARBA" id="ARBA00023136"/>
    </source>
</evidence>
<dbReference type="GO" id="GO:0009279">
    <property type="term" value="C:cell outer membrane"/>
    <property type="evidence" value="ECO:0007669"/>
    <property type="project" value="UniProtKB-SubCell"/>
</dbReference>
<dbReference type="CDD" id="cd01347">
    <property type="entry name" value="ligand_gated_channel"/>
    <property type="match status" value="1"/>
</dbReference>
<keyword evidence="8 14" id="KW-0675">Receptor</keyword>
<keyword evidence="7 10" id="KW-0472">Membrane</keyword>
<evidence type="ECO:0000259" key="12">
    <source>
        <dbReference type="Pfam" id="PF00593"/>
    </source>
</evidence>
<keyword evidence="6 11" id="KW-0798">TonB box</keyword>
<name>U2EPG0_9BACT</name>
<keyword evidence="2 10" id="KW-0813">Transport</keyword>
<dbReference type="InterPro" id="IPR039426">
    <property type="entry name" value="TonB-dep_rcpt-like"/>
</dbReference>
<accession>U2EPG0</accession>
<dbReference type="Gene3D" id="2.170.130.10">
    <property type="entry name" value="TonB-dependent receptor, plug domain"/>
    <property type="match status" value="1"/>
</dbReference>
<sequence length="683" mass="78006">MKKLGLIACCAAMALHGEVFTLGKVEVVGELGGLQKSDANVAVINEEQMQKDNIKRLSQVAYTTPGVYVDKKGPRAEQNFYVRGFDARRTPLFIDGIPVYVPYDGNADFGRFTTFDLSRIDISKGSSSVLYGPNTMGGAINLITKKPSKELEGSLGYGFETGKNAKTYGNNVDFSIGTKQELFYAQAGGSYIEDAGQQLSHKFSQKLTGNEDGGRRDNSVQRDKKFNIKFGFTPNETDEYAVAYVNQKGEKEQPFYTGRYASWQQQVYRYWDWPRWDRESLYFLSHTDFGPLYVNTKIFNDTFENELYSYDNKEKTVWEKDKNGKLSPNHKSRYKDKSYGFGVEVGGDLGDKDTLKFATSYKHDHHKGAKYKEPEEDMKDKMYSFGLENTYKFSDMTKIIAGISYDVRKPISARAWATLPISGTNNTKSEMVSYDASKEHAFNYQAAIKHSFDGNDELSLSYAKKTYFPSMKERYSTRFNRYISNPNLKPEVANHYEIGYQRNFGETFRLETALFYSKIKDAIGDINTGLYAGVGRKKTELRKSVNIGKSEYKGFELGAVYFATKDLELGGNYTYLSAKYKNTDDSLVFDIPKHKAFAYMDYKFLSKFSIYLSQYMMSTRFSNAQETTKLAGFGTTNIKFTYKPTETLSFEAGVSNLFDKNYEYREGFPEEGRIFFTNVRYKF</sequence>
<keyword evidence="4 10" id="KW-0812">Transmembrane</keyword>
<evidence type="ECO:0000313" key="14">
    <source>
        <dbReference type="EMBL" id="ERJ25931.1"/>
    </source>
</evidence>
<evidence type="ECO:0000256" key="5">
    <source>
        <dbReference type="ARBA" id="ARBA00022729"/>
    </source>
</evidence>
<comment type="caution">
    <text evidence="14">The sequence shown here is derived from an EMBL/GenBank/DDBJ whole genome shotgun (WGS) entry which is preliminary data.</text>
</comment>
<protein>
    <submittedName>
        <fullName evidence="14">TonB-dependent receptor</fullName>
    </submittedName>
</protein>
<dbReference type="RefSeq" id="WP_021091085.1">
    <property type="nucleotide sequence ID" value="NZ_ANNI01000004.1"/>
</dbReference>
<evidence type="ECO:0000256" key="8">
    <source>
        <dbReference type="ARBA" id="ARBA00023170"/>
    </source>
</evidence>
<feature type="domain" description="TonB-dependent receptor-like beta-barrel" evidence="12">
    <location>
        <begin position="216"/>
        <end position="657"/>
    </location>
</feature>
<keyword evidence="5" id="KW-0732">Signal</keyword>
<dbReference type="Pfam" id="PF00593">
    <property type="entry name" value="TonB_dep_Rec_b-barrel"/>
    <property type="match status" value="1"/>
</dbReference>
<evidence type="ECO:0000256" key="6">
    <source>
        <dbReference type="ARBA" id="ARBA00023077"/>
    </source>
</evidence>
<dbReference type="PROSITE" id="PS52016">
    <property type="entry name" value="TONB_DEPENDENT_REC_3"/>
    <property type="match status" value="1"/>
</dbReference>
<evidence type="ECO:0000313" key="15">
    <source>
        <dbReference type="Proteomes" id="UP000016627"/>
    </source>
</evidence>
<organism evidence="14 15">
    <name type="scientific">Campylobacter concisus ATCC 51562</name>
    <dbReference type="NCBI Taxonomy" id="1242969"/>
    <lineage>
        <taxon>Bacteria</taxon>
        <taxon>Pseudomonadati</taxon>
        <taxon>Campylobacterota</taxon>
        <taxon>Epsilonproteobacteria</taxon>
        <taxon>Campylobacterales</taxon>
        <taxon>Campylobacteraceae</taxon>
        <taxon>Campylobacter</taxon>
    </lineage>
</organism>
<dbReference type="Gene3D" id="2.40.170.20">
    <property type="entry name" value="TonB-dependent receptor, beta-barrel domain"/>
    <property type="match status" value="1"/>
</dbReference>